<evidence type="ECO:0000313" key="3">
    <source>
        <dbReference type="Proteomes" id="UP000196521"/>
    </source>
</evidence>
<keyword evidence="1" id="KW-1133">Transmembrane helix</keyword>
<comment type="caution">
    <text evidence="2">The sequence shown here is derived from an EMBL/GenBank/DDBJ whole genome shotgun (WGS) entry which is preliminary data.</text>
</comment>
<feature type="transmembrane region" description="Helical" evidence="1">
    <location>
        <begin position="66"/>
        <end position="88"/>
    </location>
</feature>
<evidence type="ECO:0000313" key="2">
    <source>
        <dbReference type="EMBL" id="CAC5339823.1"/>
    </source>
</evidence>
<keyword evidence="3" id="KW-1185">Reference proteome</keyword>
<evidence type="ECO:0000256" key="1">
    <source>
        <dbReference type="SAM" id="Phobius"/>
    </source>
</evidence>
<organism evidence="2 3">
    <name type="scientific">Planktothrix rubescens CCAP 1459/22</name>
    <dbReference type="NCBI Taxonomy" id="329571"/>
    <lineage>
        <taxon>Bacteria</taxon>
        <taxon>Bacillati</taxon>
        <taxon>Cyanobacteriota</taxon>
        <taxon>Cyanophyceae</taxon>
        <taxon>Oscillatoriophycideae</taxon>
        <taxon>Oscillatoriales</taxon>
        <taxon>Microcoleaceae</taxon>
        <taxon>Planktothrix</taxon>
    </lineage>
</organism>
<gene>
    <name evidence="2" type="ORF">PLAN_MP30099</name>
</gene>
<dbReference type="EMBL" id="CZCZ02000002">
    <property type="protein sequence ID" value="CAC5339823.1"/>
    <property type="molecule type" value="Genomic_DNA"/>
</dbReference>
<name>A0A6J7ZEF3_PLARU</name>
<keyword evidence="1" id="KW-0472">Membrane</keyword>
<dbReference type="AlphaFoldDB" id="A0A6J7ZEF3"/>
<proteinExistence type="predicted"/>
<feature type="transmembrane region" description="Helical" evidence="1">
    <location>
        <begin position="6"/>
        <end position="24"/>
    </location>
</feature>
<sequence length="90" mass="10049">MSRFSLYFGTGLLSVGGWQFLTLITRSIPNFIWLYWSGFFIIIVGSIIACTAVARQVYSGQFATSSPTWLTVIVIILISSFLGVIWGWGF</sequence>
<feature type="transmembrane region" description="Helical" evidence="1">
    <location>
        <begin position="31"/>
        <end position="54"/>
    </location>
</feature>
<accession>A0A6J7ZEF3</accession>
<dbReference type="Proteomes" id="UP000196521">
    <property type="component" value="Unassembled WGS sequence"/>
</dbReference>
<dbReference type="RefSeq" id="WP_026798344.1">
    <property type="nucleotide sequence ID" value="NZ_CZCZ02000002.1"/>
</dbReference>
<keyword evidence="1" id="KW-0812">Transmembrane</keyword>
<reference evidence="2" key="1">
    <citation type="submission" date="2020-05" db="EMBL/GenBank/DDBJ databases">
        <authorList>
            <consortium name="Genoscope - CEA"/>
            <person name="William W."/>
        </authorList>
    </citation>
    <scope>NUCLEOTIDE SEQUENCE [LARGE SCALE GENOMIC DNA]</scope>
    <source>
        <strain evidence="2">PCC 7821</strain>
    </source>
</reference>
<protein>
    <submittedName>
        <fullName evidence="2">Uncharacterized protein</fullName>
    </submittedName>
</protein>